<accession>A0ABT3YM18</accession>
<feature type="compositionally biased region" description="Basic and acidic residues" evidence="1">
    <location>
        <begin position="58"/>
        <end position="74"/>
    </location>
</feature>
<keyword evidence="3" id="KW-1185">Reference proteome</keyword>
<name>A0ABT3YM18_9HYPH</name>
<organism evidence="2 3">
    <name type="scientific">Hoeflea ulvae</name>
    <dbReference type="NCBI Taxonomy" id="2983764"/>
    <lineage>
        <taxon>Bacteria</taxon>
        <taxon>Pseudomonadati</taxon>
        <taxon>Pseudomonadota</taxon>
        <taxon>Alphaproteobacteria</taxon>
        <taxon>Hyphomicrobiales</taxon>
        <taxon>Rhizobiaceae</taxon>
        <taxon>Hoeflea</taxon>
    </lineage>
</organism>
<reference evidence="2" key="1">
    <citation type="submission" date="2022-10" db="EMBL/GenBank/DDBJ databases">
        <title>Hoeflea sp. J2-29, isolated from marine algae.</title>
        <authorList>
            <person name="Kristyanto S."/>
            <person name="Kim J.M."/>
            <person name="Jeon C.O."/>
        </authorList>
    </citation>
    <scope>NUCLEOTIDE SEQUENCE</scope>
    <source>
        <strain evidence="2">J2-29</strain>
    </source>
</reference>
<proteinExistence type="predicted"/>
<feature type="region of interest" description="Disordered" evidence="1">
    <location>
        <begin position="1"/>
        <end position="74"/>
    </location>
</feature>
<dbReference type="RefSeq" id="WP_267614756.1">
    <property type="nucleotide sequence ID" value="NZ_JAOVZQ010000001.1"/>
</dbReference>
<protein>
    <submittedName>
        <fullName evidence="2">Uncharacterized protein</fullName>
    </submittedName>
</protein>
<gene>
    <name evidence="2" type="ORF">OEG82_23345</name>
</gene>
<comment type="caution">
    <text evidence="2">The sequence shown here is derived from an EMBL/GenBank/DDBJ whole genome shotgun (WGS) entry which is preliminary data.</text>
</comment>
<dbReference type="EMBL" id="JAOVZQ010000001">
    <property type="protein sequence ID" value="MCY0096921.1"/>
    <property type="molecule type" value="Genomic_DNA"/>
</dbReference>
<dbReference type="Proteomes" id="UP001081283">
    <property type="component" value="Unassembled WGS sequence"/>
</dbReference>
<evidence type="ECO:0000256" key="1">
    <source>
        <dbReference type="SAM" id="MobiDB-lite"/>
    </source>
</evidence>
<sequence length="74" mass="8112">MTEQKKGKTQAETIHKDAEGQFARPKKHSTNNGVASATPRVITGSDDATTEKPAGGDWKLHHDEHENNEGEFRG</sequence>
<evidence type="ECO:0000313" key="3">
    <source>
        <dbReference type="Proteomes" id="UP001081283"/>
    </source>
</evidence>
<evidence type="ECO:0000313" key="2">
    <source>
        <dbReference type="EMBL" id="MCY0096921.1"/>
    </source>
</evidence>